<feature type="region of interest" description="Disordered" evidence="1">
    <location>
        <begin position="70"/>
        <end position="105"/>
    </location>
</feature>
<dbReference type="OrthoDB" id="2676001at2759"/>
<feature type="region of interest" description="Disordered" evidence="1">
    <location>
        <begin position="326"/>
        <end position="346"/>
    </location>
</feature>
<proteinExistence type="predicted"/>
<dbReference type="EMBL" id="GL945430">
    <property type="protein sequence ID" value="EGO28201.1"/>
    <property type="molecule type" value="Genomic_DNA"/>
</dbReference>
<gene>
    <name evidence="2" type="ORF">SERLADRAFT_405847</name>
</gene>
<evidence type="ECO:0000313" key="2">
    <source>
        <dbReference type="EMBL" id="EGO28201.1"/>
    </source>
</evidence>
<dbReference type="Pfam" id="PF18759">
    <property type="entry name" value="Plavaka"/>
    <property type="match status" value="1"/>
</dbReference>
<reference evidence="3" key="1">
    <citation type="journal article" date="2011" name="Science">
        <title>The plant cell wall-decomposing machinery underlies the functional diversity of forest fungi.</title>
        <authorList>
            <person name="Eastwood D.C."/>
            <person name="Floudas D."/>
            <person name="Binder M."/>
            <person name="Majcherczyk A."/>
            <person name="Schneider P."/>
            <person name="Aerts A."/>
            <person name="Asiegbu F.O."/>
            <person name="Baker S.E."/>
            <person name="Barry K."/>
            <person name="Bendiksby M."/>
            <person name="Blumentritt M."/>
            <person name="Coutinho P.M."/>
            <person name="Cullen D."/>
            <person name="de Vries R.P."/>
            <person name="Gathman A."/>
            <person name="Goodell B."/>
            <person name="Henrissat B."/>
            <person name="Ihrmark K."/>
            <person name="Kauserud H."/>
            <person name="Kohler A."/>
            <person name="LaButti K."/>
            <person name="Lapidus A."/>
            <person name="Lavin J.L."/>
            <person name="Lee Y.-H."/>
            <person name="Lindquist E."/>
            <person name="Lilly W."/>
            <person name="Lucas S."/>
            <person name="Morin E."/>
            <person name="Murat C."/>
            <person name="Oguiza J.A."/>
            <person name="Park J."/>
            <person name="Pisabarro A.G."/>
            <person name="Riley R."/>
            <person name="Rosling A."/>
            <person name="Salamov A."/>
            <person name="Schmidt O."/>
            <person name="Schmutz J."/>
            <person name="Skrede I."/>
            <person name="Stenlid J."/>
            <person name="Wiebenga A."/>
            <person name="Xie X."/>
            <person name="Kuees U."/>
            <person name="Hibbett D.S."/>
            <person name="Hoffmeister D."/>
            <person name="Hoegberg N."/>
            <person name="Martin F."/>
            <person name="Grigoriev I.V."/>
            <person name="Watkinson S.C."/>
        </authorList>
    </citation>
    <scope>NUCLEOTIDE SEQUENCE [LARGE SCALE GENOMIC DNA]</scope>
    <source>
        <strain evidence="3">S7.9</strain>
    </source>
</reference>
<evidence type="ECO:0000256" key="1">
    <source>
        <dbReference type="SAM" id="MobiDB-lite"/>
    </source>
</evidence>
<dbReference type="InterPro" id="IPR041078">
    <property type="entry name" value="Plavaka"/>
</dbReference>
<dbReference type="Proteomes" id="UP000008064">
    <property type="component" value="Unassembled WGS sequence"/>
</dbReference>
<dbReference type="KEGG" id="sla:SERLADRAFT_405847"/>
<name>F8NLM0_SERL9</name>
<organism evidence="3">
    <name type="scientific">Serpula lacrymans var. lacrymans (strain S7.9)</name>
    <name type="common">Dry rot fungus</name>
    <dbReference type="NCBI Taxonomy" id="578457"/>
    <lineage>
        <taxon>Eukaryota</taxon>
        <taxon>Fungi</taxon>
        <taxon>Dikarya</taxon>
        <taxon>Basidiomycota</taxon>
        <taxon>Agaricomycotina</taxon>
        <taxon>Agaricomycetes</taxon>
        <taxon>Agaricomycetidae</taxon>
        <taxon>Boletales</taxon>
        <taxon>Coniophorineae</taxon>
        <taxon>Serpulaceae</taxon>
        <taxon>Serpula</taxon>
    </lineage>
</organism>
<dbReference type="AlphaFoldDB" id="F8NLM0"/>
<dbReference type="RefSeq" id="XP_007314400.1">
    <property type="nucleotide sequence ID" value="XM_007314338.1"/>
</dbReference>
<evidence type="ECO:0000313" key="3">
    <source>
        <dbReference type="Proteomes" id="UP000008064"/>
    </source>
</evidence>
<dbReference type="HOGENOM" id="CLU_611336_0_0_1"/>
<dbReference type="GeneID" id="18812582"/>
<accession>F8NLM0</accession>
<sequence length="468" mass="53161">MAMATSVSGQVPVKVLHQDGSINNSLIVDQALPDWPPLKAPEGCAPPDTHIQRGLLADWGFAAVFEDTEELAEHSDNSNNHSNNSKEHLDDVSEDSDQDDHYFGLNPGDVQKLQELVKSMLSTVNHEEEIIRSDQSLSKEGWQVGNRNHVLEHTPYEMKDADAKEKDDIKKWLNSEFTSMLTRSDAAFHKYQTFGRVDSLSLFLENNVSEYFPFMIPYFKRLCKVWFGSTLFLSKSIMWQIFFQHPCRNTHLGSARSCAWYRKGKLREILTQQNGDLERQGLLVEENLDNPYGPPHPFQEESIGDAIEDIKEDLFAFIPLKQPEQEDLEPGEAAGPSNHPNAISLNDNDDEHVEILHPTAGQIICMDYTLYERWRKEFEGARGAEDNYGDVDMDNNFPVASAPQDASLLDNPAHAKHIVYKPKKIFSNAQKENRIYNEMWTGKWWHAIQARLPKGAALSPVIIATDKT</sequence>
<protein>
    <submittedName>
        <fullName evidence="2">Uncharacterized protein</fullName>
    </submittedName>
</protein>